<comment type="subcellular location">
    <subcellularLocation>
        <location evidence="2">Cytoplasm</location>
    </subcellularLocation>
</comment>
<keyword evidence="4" id="KW-1185">Reference proteome</keyword>
<keyword evidence="2" id="KW-0963">Cytoplasm</keyword>
<dbReference type="PANTHER" id="PTHR12598:SF0">
    <property type="entry name" value="COPPER HOMEOSTASIS PROTEIN CUTC HOMOLOG"/>
    <property type="match status" value="1"/>
</dbReference>
<sequence length="239" mass="25805">MLLEVIATSLLDAKRAEAGGADRIELVADLQQGGLTPELALVNQITSSVSIPVNVMIRPHARSFHMSEEDITIMLDSIQHVEQAGANALVFGVLTPELKIDFHNLNILLKASTLPVTFHRAFDEVPQQAEALQLLLAYKQIHTVLTSGGASSALQAVEQIRLLNDMTSGSHLNILPGGGLTLETLSSFVRATGVRSVHLGTAVRENGSVSDSVDQNKVRIARSLLDKINLHSNLKEERV</sequence>
<accession>A0ABU1NQX5</accession>
<dbReference type="EMBL" id="JAVDSB010000001">
    <property type="protein sequence ID" value="MDR6549769.1"/>
    <property type="molecule type" value="Genomic_DNA"/>
</dbReference>
<comment type="similarity">
    <text evidence="1 2">Belongs to the CutC family.</text>
</comment>
<dbReference type="InterPro" id="IPR005627">
    <property type="entry name" value="CutC-like"/>
</dbReference>
<comment type="caution">
    <text evidence="3">The sequence shown here is derived from an EMBL/GenBank/DDBJ whole genome shotgun (WGS) entry which is preliminary data.</text>
</comment>
<dbReference type="HAMAP" id="MF_00795">
    <property type="entry name" value="CutC"/>
    <property type="match status" value="1"/>
</dbReference>
<comment type="caution">
    <text evidence="2">Once thought to be involved in copper homeostasis, experiments in E.coli have shown this is not the case.</text>
</comment>
<evidence type="ECO:0000313" key="3">
    <source>
        <dbReference type="EMBL" id="MDR6549769.1"/>
    </source>
</evidence>
<evidence type="ECO:0000256" key="1">
    <source>
        <dbReference type="ARBA" id="ARBA00007768"/>
    </source>
</evidence>
<dbReference type="Proteomes" id="UP001267290">
    <property type="component" value="Unassembled WGS sequence"/>
</dbReference>
<name>A0ABU1NQX5_9BACL</name>
<evidence type="ECO:0000313" key="4">
    <source>
        <dbReference type="Proteomes" id="UP001267290"/>
    </source>
</evidence>
<proteinExistence type="inferred from homology"/>
<evidence type="ECO:0000256" key="2">
    <source>
        <dbReference type="HAMAP-Rule" id="MF_00795"/>
    </source>
</evidence>
<reference evidence="3 4" key="1">
    <citation type="submission" date="2023-07" db="EMBL/GenBank/DDBJ databases">
        <title>Sorghum-associated microbial communities from plants grown in Nebraska, USA.</title>
        <authorList>
            <person name="Schachtman D."/>
        </authorList>
    </citation>
    <scope>NUCLEOTIDE SEQUENCE [LARGE SCALE GENOMIC DNA]</scope>
    <source>
        <strain evidence="3 4">CC258</strain>
    </source>
</reference>
<protein>
    <recommendedName>
        <fullName evidence="2">PF03932 family protein CutC</fullName>
    </recommendedName>
</protein>
<gene>
    <name evidence="2" type="primary">cutC</name>
    <name evidence="3" type="ORF">J2736_000952</name>
</gene>
<organism evidence="3 4">
    <name type="scientific">Paenibacillus qinlingensis</name>
    <dbReference type="NCBI Taxonomy" id="1837343"/>
    <lineage>
        <taxon>Bacteria</taxon>
        <taxon>Bacillati</taxon>
        <taxon>Bacillota</taxon>
        <taxon>Bacilli</taxon>
        <taxon>Bacillales</taxon>
        <taxon>Paenibacillaceae</taxon>
        <taxon>Paenibacillus</taxon>
    </lineage>
</organism>
<dbReference type="InterPro" id="IPR036822">
    <property type="entry name" value="CutC-like_dom_sf"/>
</dbReference>
<dbReference type="SUPFAM" id="SSF110395">
    <property type="entry name" value="CutC-like"/>
    <property type="match status" value="1"/>
</dbReference>
<dbReference type="Gene3D" id="3.20.20.380">
    <property type="entry name" value="Copper homeostasis (CutC) domain"/>
    <property type="match status" value="1"/>
</dbReference>
<dbReference type="RefSeq" id="WP_310224020.1">
    <property type="nucleotide sequence ID" value="NZ_JAVDSB010000001.1"/>
</dbReference>
<dbReference type="PANTHER" id="PTHR12598">
    <property type="entry name" value="COPPER HOMEOSTASIS PROTEIN CUTC"/>
    <property type="match status" value="1"/>
</dbReference>
<dbReference type="Pfam" id="PF03932">
    <property type="entry name" value="CutC"/>
    <property type="match status" value="1"/>
</dbReference>